<feature type="compositionally biased region" description="Polar residues" evidence="1">
    <location>
        <begin position="1"/>
        <end position="11"/>
    </location>
</feature>
<organism evidence="2 3">
    <name type="scientific">Vitrella brassicaformis (strain CCMP3155)</name>
    <dbReference type="NCBI Taxonomy" id="1169540"/>
    <lineage>
        <taxon>Eukaryota</taxon>
        <taxon>Sar</taxon>
        <taxon>Alveolata</taxon>
        <taxon>Colpodellida</taxon>
        <taxon>Vitrellaceae</taxon>
        <taxon>Vitrella</taxon>
    </lineage>
</organism>
<feature type="region of interest" description="Disordered" evidence="1">
    <location>
        <begin position="1"/>
        <end position="102"/>
    </location>
</feature>
<evidence type="ECO:0000256" key="1">
    <source>
        <dbReference type="SAM" id="MobiDB-lite"/>
    </source>
</evidence>
<dbReference type="Proteomes" id="UP000041254">
    <property type="component" value="Unassembled WGS sequence"/>
</dbReference>
<dbReference type="AlphaFoldDB" id="A0A0G4GVP9"/>
<evidence type="ECO:0000313" key="2">
    <source>
        <dbReference type="EMBL" id="CEM34990.1"/>
    </source>
</evidence>
<feature type="compositionally biased region" description="Basic and acidic residues" evidence="1">
    <location>
        <begin position="278"/>
        <end position="287"/>
    </location>
</feature>
<dbReference type="InParanoid" id="A0A0G4GVP9"/>
<protein>
    <submittedName>
        <fullName evidence="2">Uncharacterized protein</fullName>
    </submittedName>
</protein>
<accession>A0A0G4GVP9</accession>
<proteinExistence type="predicted"/>
<dbReference type="EMBL" id="CDMY01000840">
    <property type="protein sequence ID" value="CEM34990.1"/>
    <property type="molecule type" value="Genomic_DNA"/>
</dbReference>
<feature type="compositionally biased region" description="Basic and acidic residues" evidence="1">
    <location>
        <begin position="423"/>
        <end position="440"/>
    </location>
</feature>
<evidence type="ECO:0000313" key="3">
    <source>
        <dbReference type="Proteomes" id="UP000041254"/>
    </source>
</evidence>
<feature type="region of interest" description="Disordered" evidence="1">
    <location>
        <begin position="152"/>
        <end position="222"/>
    </location>
</feature>
<keyword evidence="3" id="KW-1185">Reference proteome</keyword>
<feature type="compositionally biased region" description="Basic and acidic residues" evidence="1">
    <location>
        <begin position="556"/>
        <end position="567"/>
    </location>
</feature>
<gene>
    <name evidence="2" type="ORF">Vbra_18784</name>
</gene>
<dbReference type="VEuPathDB" id="CryptoDB:Vbra_18784"/>
<feature type="compositionally biased region" description="Pro residues" evidence="1">
    <location>
        <begin position="388"/>
        <end position="400"/>
    </location>
</feature>
<name>A0A0G4GVP9_VITBC</name>
<reference evidence="2 3" key="1">
    <citation type="submission" date="2014-11" db="EMBL/GenBank/DDBJ databases">
        <authorList>
            <person name="Zhu J."/>
            <person name="Qi W."/>
            <person name="Song R."/>
        </authorList>
    </citation>
    <scope>NUCLEOTIDE SEQUENCE [LARGE SCALE GENOMIC DNA]</scope>
</reference>
<feature type="compositionally biased region" description="Basic and acidic residues" evidence="1">
    <location>
        <begin position="153"/>
        <end position="192"/>
    </location>
</feature>
<feature type="compositionally biased region" description="Low complexity" evidence="1">
    <location>
        <begin position="486"/>
        <end position="510"/>
    </location>
</feature>
<feature type="compositionally biased region" description="Basic and acidic residues" evidence="1">
    <location>
        <begin position="459"/>
        <end position="477"/>
    </location>
</feature>
<sequence length="726" mass="78177">MMIDPTPTTHAWTAGGPRGPSQVVNGVGGQPSPRASGAPEAQGDFPALSGSPASPDASDRIERLNSQGSAWSRGPSFLHHGNGEGEEGGGGGERAGQGVPAHSRSELYEMIRCVDRNEEDRLPYHDQINCEIHRPEGLRHRKDAGFLYQYTAPRDRDRGDRRGPGPRRERIEYDEGEHHEEHEGMDRDRDLRPSAWSRGPSFLHHGNGEGEEGGGGGERAGQGVVSYSRSELYELICCVDRDEEGRLPYHDQISCEIHRPEGLRHPKDAGFLYQYTAPKDRDRDDYRAGGGGVLAAAPTPAPAPASPQALEQPCSSASASAALYRMAPETAVPVSASQEPAEPPAAKDSPPPPVSRRQPAPAESPPVRHEGPKSQQQQQRQHRETAPTPSPAVPSGPPLEQPTSRHVGKGKRASGDQTGGTDGPHDRDERERPPTREKPQCRGKKRTSDAGKGSGPGGGDRRRDRERDKVKERDRKGGNHHHNHVSAPSGPSSSSAAPAPQAPPAAAAAAVLRPPKAEERLPSPPPTLRSATEPLDRADNSGQDNVGKEGASGGGGRRDDRESERVAAPHKAQRQQQQTTPTPTPALVVRMAPLPQHTTLPVPALMPQNPPFEAWTAVLVPLPHAEGGFTGWRRNTRSGEWELWERRGGRWEWDPVCGEWVRSAAGRWALWEVRSEAQDANTRLLSVLSSAAVAFDDAGAAIKRAAEEAGAWIATTMTQLFGCGGQ</sequence>
<dbReference type="OMA" id="QINCEIH"/>
<feature type="region of interest" description="Disordered" evidence="1">
    <location>
        <begin position="278"/>
        <end position="585"/>
    </location>
</feature>